<dbReference type="PANTHER" id="PTHR46586">
    <property type="entry name" value="ANKYRIN REPEAT-CONTAINING PROTEIN"/>
    <property type="match status" value="1"/>
</dbReference>
<dbReference type="Proteomes" id="UP000886523">
    <property type="component" value="Unassembled WGS sequence"/>
</dbReference>
<proteinExistence type="predicted"/>
<organism evidence="1 2">
    <name type="scientific">Hydnum rufescens UP504</name>
    <dbReference type="NCBI Taxonomy" id="1448309"/>
    <lineage>
        <taxon>Eukaryota</taxon>
        <taxon>Fungi</taxon>
        <taxon>Dikarya</taxon>
        <taxon>Basidiomycota</taxon>
        <taxon>Agaricomycotina</taxon>
        <taxon>Agaricomycetes</taxon>
        <taxon>Cantharellales</taxon>
        <taxon>Hydnaceae</taxon>
        <taxon>Hydnum</taxon>
    </lineage>
</organism>
<dbReference type="SUPFAM" id="SSF140860">
    <property type="entry name" value="Pseudo ankyrin repeat-like"/>
    <property type="match status" value="1"/>
</dbReference>
<dbReference type="AlphaFoldDB" id="A0A9P6DRB0"/>
<dbReference type="Gene3D" id="1.25.40.20">
    <property type="entry name" value="Ankyrin repeat-containing domain"/>
    <property type="match status" value="1"/>
</dbReference>
<dbReference type="EMBL" id="MU129062">
    <property type="protein sequence ID" value="KAF9508269.1"/>
    <property type="molecule type" value="Genomic_DNA"/>
</dbReference>
<comment type="caution">
    <text evidence="1">The sequence shown here is derived from an EMBL/GenBank/DDBJ whole genome shotgun (WGS) entry which is preliminary data.</text>
</comment>
<sequence length="420" mass="47151">MSSSLGGQPTTSTDLTPLTSIQSSIVDAYTNLTRDQLVLFLSIRHLPVDGSSIDLAHRLAKHDLDTYSLSPGIHSFPSTIELAPDHLPPPDIPHCSSRIPTLPAEILAEIMDHVGDWELAKAVGTVTSLKRPKEWARATPADETALSGKLDLSPSSSSAPPCLTVVGANAIVRLGYIRILDYLRTHDPHTFDRLYGGTNSRLIPLRASCSGRIDVLSWWRAQEDIPKDYGDDCLDEACRHGQIEVLEWWRSNTANGLPLQYTEAALENASARGHLHVLSWWKQSGLPLKVGRVMDLASKSGHVHVLEWWLRSGIEVKYDNGTLEHASRAGRVNVLSWWHNSGYQMMFNEDVLLGATRHNRPEVLQWWYDSELPVHYRICEIEEALEDAIRAGNEAREWWKKLGVNFEANNAEWMQLKTLR</sequence>
<name>A0A9P6DRB0_9AGAM</name>
<accession>A0A9P6DRB0</accession>
<protein>
    <submittedName>
        <fullName evidence="1">Uncharacterized protein</fullName>
    </submittedName>
</protein>
<keyword evidence="2" id="KW-1185">Reference proteome</keyword>
<evidence type="ECO:0000313" key="2">
    <source>
        <dbReference type="Proteomes" id="UP000886523"/>
    </source>
</evidence>
<dbReference type="OrthoDB" id="70387at2759"/>
<dbReference type="InterPro" id="IPR052050">
    <property type="entry name" value="SecEffector_AnkRepeat"/>
</dbReference>
<dbReference type="InterPro" id="IPR036770">
    <property type="entry name" value="Ankyrin_rpt-contain_sf"/>
</dbReference>
<dbReference type="PANTHER" id="PTHR46586:SF3">
    <property type="entry name" value="ANKYRIN REPEAT-CONTAINING PROTEIN"/>
    <property type="match status" value="1"/>
</dbReference>
<evidence type="ECO:0000313" key="1">
    <source>
        <dbReference type="EMBL" id="KAF9508269.1"/>
    </source>
</evidence>
<gene>
    <name evidence="1" type="ORF">BS47DRAFT_1384802</name>
</gene>
<reference evidence="1" key="1">
    <citation type="journal article" date="2020" name="Nat. Commun.">
        <title>Large-scale genome sequencing of mycorrhizal fungi provides insights into the early evolution of symbiotic traits.</title>
        <authorList>
            <person name="Miyauchi S."/>
            <person name="Kiss E."/>
            <person name="Kuo A."/>
            <person name="Drula E."/>
            <person name="Kohler A."/>
            <person name="Sanchez-Garcia M."/>
            <person name="Morin E."/>
            <person name="Andreopoulos B."/>
            <person name="Barry K.W."/>
            <person name="Bonito G."/>
            <person name="Buee M."/>
            <person name="Carver A."/>
            <person name="Chen C."/>
            <person name="Cichocki N."/>
            <person name="Clum A."/>
            <person name="Culley D."/>
            <person name="Crous P.W."/>
            <person name="Fauchery L."/>
            <person name="Girlanda M."/>
            <person name="Hayes R.D."/>
            <person name="Keri Z."/>
            <person name="LaButti K."/>
            <person name="Lipzen A."/>
            <person name="Lombard V."/>
            <person name="Magnuson J."/>
            <person name="Maillard F."/>
            <person name="Murat C."/>
            <person name="Nolan M."/>
            <person name="Ohm R.A."/>
            <person name="Pangilinan J."/>
            <person name="Pereira M.F."/>
            <person name="Perotto S."/>
            <person name="Peter M."/>
            <person name="Pfister S."/>
            <person name="Riley R."/>
            <person name="Sitrit Y."/>
            <person name="Stielow J.B."/>
            <person name="Szollosi G."/>
            <person name="Zifcakova L."/>
            <person name="Stursova M."/>
            <person name="Spatafora J.W."/>
            <person name="Tedersoo L."/>
            <person name="Vaario L.M."/>
            <person name="Yamada A."/>
            <person name="Yan M."/>
            <person name="Wang P."/>
            <person name="Xu J."/>
            <person name="Bruns T."/>
            <person name="Baldrian P."/>
            <person name="Vilgalys R."/>
            <person name="Dunand C."/>
            <person name="Henrissat B."/>
            <person name="Grigoriev I.V."/>
            <person name="Hibbett D."/>
            <person name="Nagy L.G."/>
            <person name="Martin F.M."/>
        </authorList>
    </citation>
    <scope>NUCLEOTIDE SEQUENCE</scope>
    <source>
        <strain evidence="1">UP504</strain>
    </source>
</reference>